<keyword evidence="6" id="KW-1185">Reference proteome</keyword>
<evidence type="ECO:0000313" key="6">
    <source>
        <dbReference type="Proteomes" id="UP000700596"/>
    </source>
</evidence>
<sequence>MFDGVMNVRCDLCAMVLDGITHYHCQTCGDGDFDFCSSCYWAGRRCPCGAADIILLQFVPGHGRQVVDPSNYQGDNVTSIECESCHVKESAGTHWVCLGCKMAEYHICEGCYANEKRCPCGGFSTLLRLEFVPGVGRKPVAGEAQDYYGVPADPQHTQGNAAIQVEDLIPAQAKVCLPHENPRVSALHSDIQLIVGRPTPSHQLMYVGDMATYFRWKSETYEPKVTSLRSMIEELDTLRKRLHAQAEESASLGAESWAFLTPHLEIGDVLDMLTLIERRAEDLYQEIQTMEELQVDLESTANSTQFYQAGNTVTGQQWEQWKEPTKKTLKRAFHKERSTRKKAHSELLEKTAVLAETASDPQYEAVMDAIVRLKAIRTKTDCDILDRALTVLRCAKDSSIYIRELSFNARSEALQQEQVHGPMAEAQWQDQDALLQHQRNIIAKIDQEKIDASKKMQEHFVEFAEKPTLALLSAYLAANGIATGGVAAAGMGGATKPGEFAMPYSYYQNMMTSMHATQMQVVNNIAGGNTNFHVANATTGQVLW</sequence>
<feature type="coiled-coil region" evidence="4">
    <location>
        <begin position="273"/>
        <end position="300"/>
    </location>
</feature>
<evidence type="ECO:0000256" key="1">
    <source>
        <dbReference type="ARBA" id="ARBA00022723"/>
    </source>
</evidence>
<dbReference type="Gene3D" id="3.30.60.90">
    <property type="match status" value="1"/>
</dbReference>
<evidence type="ECO:0000256" key="4">
    <source>
        <dbReference type="SAM" id="Coils"/>
    </source>
</evidence>
<evidence type="ECO:0000256" key="2">
    <source>
        <dbReference type="ARBA" id="ARBA00022771"/>
    </source>
</evidence>
<keyword evidence="4" id="KW-0175">Coiled coil</keyword>
<dbReference type="SUPFAM" id="SSF57850">
    <property type="entry name" value="RING/U-box"/>
    <property type="match status" value="1"/>
</dbReference>
<accession>A0A9P9E1Y2</accession>
<keyword evidence="1" id="KW-0479">Metal-binding</keyword>
<evidence type="ECO:0008006" key="7">
    <source>
        <dbReference type="Google" id="ProtNLM"/>
    </source>
</evidence>
<organism evidence="5 6">
    <name type="scientific">Dendryphion nanum</name>
    <dbReference type="NCBI Taxonomy" id="256645"/>
    <lineage>
        <taxon>Eukaryota</taxon>
        <taxon>Fungi</taxon>
        <taxon>Dikarya</taxon>
        <taxon>Ascomycota</taxon>
        <taxon>Pezizomycotina</taxon>
        <taxon>Dothideomycetes</taxon>
        <taxon>Pleosporomycetidae</taxon>
        <taxon>Pleosporales</taxon>
        <taxon>Torulaceae</taxon>
        <taxon>Dendryphion</taxon>
    </lineage>
</organism>
<keyword evidence="3" id="KW-0862">Zinc</keyword>
<dbReference type="OrthoDB" id="5151592at2759"/>
<dbReference type="EMBL" id="JAGMWT010000004">
    <property type="protein sequence ID" value="KAH7130794.1"/>
    <property type="molecule type" value="Genomic_DNA"/>
</dbReference>
<name>A0A9P9E1Y2_9PLEO</name>
<evidence type="ECO:0000256" key="3">
    <source>
        <dbReference type="ARBA" id="ARBA00022833"/>
    </source>
</evidence>
<protein>
    <recommendedName>
        <fullName evidence="7">ZZ-type domain-containing protein</fullName>
    </recommendedName>
</protein>
<comment type="caution">
    <text evidence="5">The sequence shown here is derived from an EMBL/GenBank/DDBJ whole genome shotgun (WGS) entry which is preliminary data.</text>
</comment>
<dbReference type="InterPro" id="IPR043145">
    <property type="entry name" value="Znf_ZZ_sf"/>
</dbReference>
<reference evidence="5" key="1">
    <citation type="journal article" date="2021" name="Nat. Commun.">
        <title>Genetic determinants of endophytism in the Arabidopsis root mycobiome.</title>
        <authorList>
            <person name="Mesny F."/>
            <person name="Miyauchi S."/>
            <person name="Thiergart T."/>
            <person name="Pickel B."/>
            <person name="Atanasova L."/>
            <person name="Karlsson M."/>
            <person name="Huettel B."/>
            <person name="Barry K.W."/>
            <person name="Haridas S."/>
            <person name="Chen C."/>
            <person name="Bauer D."/>
            <person name="Andreopoulos W."/>
            <person name="Pangilinan J."/>
            <person name="LaButti K."/>
            <person name="Riley R."/>
            <person name="Lipzen A."/>
            <person name="Clum A."/>
            <person name="Drula E."/>
            <person name="Henrissat B."/>
            <person name="Kohler A."/>
            <person name="Grigoriev I.V."/>
            <person name="Martin F.M."/>
            <person name="Hacquard S."/>
        </authorList>
    </citation>
    <scope>NUCLEOTIDE SEQUENCE</scope>
    <source>
        <strain evidence="5">MPI-CAGE-CH-0243</strain>
    </source>
</reference>
<dbReference type="GO" id="GO:0008270">
    <property type="term" value="F:zinc ion binding"/>
    <property type="evidence" value="ECO:0007669"/>
    <property type="project" value="UniProtKB-KW"/>
</dbReference>
<keyword evidence="2" id="KW-0863">Zinc-finger</keyword>
<evidence type="ECO:0000313" key="5">
    <source>
        <dbReference type="EMBL" id="KAH7130794.1"/>
    </source>
</evidence>
<dbReference type="Proteomes" id="UP000700596">
    <property type="component" value="Unassembled WGS sequence"/>
</dbReference>
<dbReference type="AlphaFoldDB" id="A0A9P9E1Y2"/>
<gene>
    <name evidence="5" type="ORF">B0J11DRAFT_524121</name>
</gene>
<proteinExistence type="predicted"/>